<dbReference type="Proteomes" id="UP000321479">
    <property type="component" value="Chromosome"/>
</dbReference>
<organism evidence="1 2">
    <name type="scientific">Mucilaginibacter ginsenosidivorans</name>
    <dbReference type="NCBI Taxonomy" id="398053"/>
    <lineage>
        <taxon>Bacteria</taxon>
        <taxon>Pseudomonadati</taxon>
        <taxon>Bacteroidota</taxon>
        <taxon>Sphingobacteriia</taxon>
        <taxon>Sphingobacteriales</taxon>
        <taxon>Sphingobacteriaceae</taxon>
        <taxon>Mucilaginibacter</taxon>
    </lineage>
</organism>
<protein>
    <submittedName>
        <fullName evidence="1">OsmC family protein</fullName>
    </submittedName>
</protein>
<dbReference type="InterPro" id="IPR036102">
    <property type="entry name" value="OsmC/Ohrsf"/>
</dbReference>
<evidence type="ECO:0000313" key="2">
    <source>
        <dbReference type="Proteomes" id="UP000321479"/>
    </source>
</evidence>
<dbReference type="Pfam" id="PF02566">
    <property type="entry name" value="OsmC"/>
    <property type="match status" value="1"/>
</dbReference>
<gene>
    <name evidence="1" type="ORF">FRZ54_09615</name>
</gene>
<dbReference type="OrthoDB" id="1358603at2"/>
<sequence length="132" mass="14230">MKISASIKSALNRHEVSVQTNDSAKEMNIAVKPTGFGSSVNGGELLMLSLATCFCNDIYREAAKKNIEVTGVEVEFVSEFGAEGEPGSDFRYKAHVKANATDAEIADLIAHTDRMAEIHNTLRKGLAVTLSK</sequence>
<name>A0A5B8UV72_9SPHI</name>
<dbReference type="EMBL" id="CP042436">
    <property type="protein sequence ID" value="QEC62822.1"/>
    <property type="molecule type" value="Genomic_DNA"/>
</dbReference>
<keyword evidence="2" id="KW-1185">Reference proteome</keyword>
<dbReference type="InterPro" id="IPR015946">
    <property type="entry name" value="KH_dom-like_a/b"/>
</dbReference>
<evidence type="ECO:0000313" key="1">
    <source>
        <dbReference type="EMBL" id="QEC62822.1"/>
    </source>
</evidence>
<dbReference type="InterPro" id="IPR003718">
    <property type="entry name" value="OsmC/Ohr_fam"/>
</dbReference>
<dbReference type="KEGG" id="mgin:FRZ54_09615"/>
<accession>A0A5B8UV72</accession>
<dbReference type="Gene3D" id="3.30.300.20">
    <property type="match status" value="1"/>
</dbReference>
<proteinExistence type="predicted"/>
<dbReference type="SUPFAM" id="SSF82784">
    <property type="entry name" value="OsmC-like"/>
    <property type="match status" value="1"/>
</dbReference>
<reference evidence="1 2" key="1">
    <citation type="journal article" date="2017" name="Curr. Microbiol.">
        <title>Mucilaginibacter ginsenosidivorans sp. nov., Isolated from Soil of Ginseng Field.</title>
        <authorList>
            <person name="Kim M.M."/>
            <person name="Siddiqi M.Z."/>
            <person name="Im W.T."/>
        </authorList>
    </citation>
    <scope>NUCLEOTIDE SEQUENCE [LARGE SCALE GENOMIC DNA]</scope>
    <source>
        <strain evidence="1 2">Gsoil 3017</strain>
    </source>
</reference>
<dbReference type="RefSeq" id="WP_147031399.1">
    <property type="nucleotide sequence ID" value="NZ_CP042436.1"/>
</dbReference>
<dbReference type="AlphaFoldDB" id="A0A5B8UV72"/>